<dbReference type="EMBL" id="JAHZIK010002745">
    <property type="protein sequence ID" value="MBW7461172.1"/>
    <property type="molecule type" value="Genomic_DNA"/>
</dbReference>
<keyword evidence="2" id="KW-1185">Reference proteome</keyword>
<accession>A0ABS7CK42</accession>
<evidence type="ECO:0000313" key="1">
    <source>
        <dbReference type="EMBL" id="MBW7461172.1"/>
    </source>
</evidence>
<organism evidence="1 2">
    <name type="scientific">Paenibacillus sepulcri</name>
    <dbReference type="NCBI Taxonomy" id="359917"/>
    <lineage>
        <taxon>Bacteria</taxon>
        <taxon>Bacillati</taxon>
        <taxon>Bacillota</taxon>
        <taxon>Bacilli</taxon>
        <taxon>Bacillales</taxon>
        <taxon>Paenibacillaceae</taxon>
        <taxon>Paenibacillus</taxon>
    </lineage>
</organism>
<dbReference type="Gene3D" id="1.10.1330.10">
    <property type="entry name" value="Dockerin domain"/>
    <property type="match status" value="1"/>
</dbReference>
<reference evidence="1 2" key="1">
    <citation type="submission" date="2021-07" db="EMBL/GenBank/DDBJ databases">
        <title>Paenibacillus radiodurans sp. nov., isolated from the southeastern edge of Tengger Desert.</title>
        <authorList>
            <person name="Zhang G."/>
        </authorList>
    </citation>
    <scope>NUCLEOTIDE SEQUENCE [LARGE SCALE GENOMIC DNA]</scope>
    <source>
        <strain evidence="1 2">CCM 7311</strain>
    </source>
</reference>
<dbReference type="Gene3D" id="1.20.1270.90">
    <property type="entry name" value="AF1782-like"/>
    <property type="match status" value="1"/>
</dbReference>
<gene>
    <name evidence="1" type="ORF">K0U00_44670</name>
</gene>
<evidence type="ECO:0000313" key="2">
    <source>
        <dbReference type="Proteomes" id="UP001519887"/>
    </source>
</evidence>
<protein>
    <submittedName>
        <fullName evidence="1">Uncharacterized protein</fullName>
    </submittedName>
</protein>
<feature type="non-terminal residue" evidence="1">
    <location>
        <position position="1"/>
    </location>
</feature>
<proteinExistence type="predicted"/>
<sequence length="151" mass="15706">TGSSAGIEIGNVDKNALSMAIESAQSLHDAAVEGTQAGMYAVGSKATLQAAISSAIAVRDSASATQSQVNQSVSELNAALQTFLTKLITLVPGETSITIKDLSLVVKYFGKKSTDEGWDSIALADLFDNGEITIQTLAGVARMILDDWLAQ</sequence>
<comment type="caution">
    <text evidence="1">The sequence shown here is derived from an EMBL/GenBank/DDBJ whole genome shotgun (WGS) entry which is preliminary data.</text>
</comment>
<dbReference type="Proteomes" id="UP001519887">
    <property type="component" value="Unassembled WGS sequence"/>
</dbReference>
<dbReference type="InterPro" id="IPR036439">
    <property type="entry name" value="Dockerin_dom_sf"/>
</dbReference>
<name>A0ABS7CK42_9BACL</name>